<dbReference type="InterPro" id="IPR001107">
    <property type="entry name" value="Band_7"/>
</dbReference>
<dbReference type="GO" id="GO:0016020">
    <property type="term" value="C:membrane"/>
    <property type="evidence" value="ECO:0007669"/>
    <property type="project" value="UniProtKB-SubCell"/>
</dbReference>
<dbReference type="PANTHER" id="PTHR42911">
    <property type="entry name" value="MODULATOR OF FTSH PROTEASE HFLC"/>
    <property type="match status" value="1"/>
</dbReference>
<dbReference type="CDD" id="cd03405">
    <property type="entry name" value="SPFH_HflC"/>
    <property type="match status" value="1"/>
</dbReference>
<evidence type="ECO:0000256" key="5">
    <source>
        <dbReference type="ARBA" id="ARBA00023136"/>
    </source>
</evidence>
<dbReference type="InterPro" id="IPR036013">
    <property type="entry name" value="Band_7/SPFH_dom_sf"/>
</dbReference>
<dbReference type="InterPro" id="IPR010200">
    <property type="entry name" value="HflC"/>
</dbReference>
<reference evidence="7" key="1">
    <citation type="submission" date="2018-05" db="EMBL/GenBank/DDBJ databases">
        <authorList>
            <person name="Lanie J.A."/>
            <person name="Ng W.-L."/>
            <person name="Kazmierczak K.M."/>
            <person name="Andrzejewski T.M."/>
            <person name="Davidsen T.M."/>
            <person name="Wayne K.J."/>
            <person name="Tettelin H."/>
            <person name="Glass J.I."/>
            <person name="Rusch D."/>
            <person name="Podicherti R."/>
            <person name="Tsui H.-C.T."/>
            <person name="Winkler M.E."/>
        </authorList>
    </citation>
    <scope>NUCLEOTIDE SEQUENCE</scope>
</reference>
<dbReference type="Gene3D" id="3.30.479.30">
    <property type="entry name" value="Band 7 domain"/>
    <property type="match status" value="1"/>
</dbReference>
<evidence type="ECO:0000256" key="1">
    <source>
        <dbReference type="ARBA" id="ARBA00004370"/>
    </source>
</evidence>
<name>A0A381PND4_9ZZZZ</name>
<keyword evidence="3" id="KW-0812">Transmembrane</keyword>
<evidence type="ECO:0000313" key="7">
    <source>
        <dbReference type="EMBL" id="SUZ67978.1"/>
    </source>
</evidence>
<protein>
    <recommendedName>
        <fullName evidence="6">Band 7 domain-containing protein</fullName>
    </recommendedName>
</protein>
<dbReference type="PANTHER" id="PTHR42911:SF1">
    <property type="entry name" value="MODULATOR OF FTSH PROTEASE HFLC"/>
    <property type="match status" value="1"/>
</dbReference>
<dbReference type="EMBL" id="UINC01001027">
    <property type="protein sequence ID" value="SUZ67978.1"/>
    <property type="molecule type" value="Genomic_DNA"/>
</dbReference>
<evidence type="ECO:0000256" key="4">
    <source>
        <dbReference type="ARBA" id="ARBA00022989"/>
    </source>
</evidence>
<organism evidence="7">
    <name type="scientific">marine metagenome</name>
    <dbReference type="NCBI Taxonomy" id="408172"/>
    <lineage>
        <taxon>unclassified sequences</taxon>
        <taxon>metagenomes</taxon>
        <taxon>ecological metagenomes</taxon>
    </lineage>
</organism>
<keyword evidence="5" id="KW-0472">Membrane</keyword>
<dbReference type="PIRSF" id="PIRSF005651">
    <property type="entry name" value="HflC"/>
    <property type="match status" value="1"/>
</dbReference>
<evidence type="ECO:0000256" key="3">
    <source>
        <dbReference type="ARBA" id="ARBA00022692"/>
    </source>
</evidence>
<gene>
    <name evidence="7" type="ORF">METZ01_LOCUS20832</name>
</gene>
<dbReference type="AlphaFoldDB" id="A0A381PND4"/>
<dbReference type="Pfam" id="PF01145">
    <property type="entry name" value="Band_7"/>
    <property type="match status" value="1"/>
</dbReference>
<comment type="subcellular location">
    <subcellularLocation>
        <location evidence="1">Membrane</location>
    </subcellularLocation>
</comment>
<dbReference type="SUPFAM" id="SSF117892">
    <property type="entry name" value="Band 7/SPFH domain"/>
    <property type="match status" value="1"/>
</dbReference>
<proteinExistence type="inferred from homology"/>
<dbReference type="PRINTS" id="PR00721">
    <property type="entry name" value="STOMATIN"/>
</dbReference>
<feature type="domain" description="Band 7" evidence="6">
    <location>
        <begin position="25"/>
        <end position="190"/>
    </location>
</feature>
<evidence type="ECO:0000259" key="6">
    <source>
        <dbReference type="SMART" id="SM00244"/>
    </source>
</evidence>
<keyword evidence="4" id="KW-1133">Transmembrane helix</keyword>
<dbReference type="SMART" id="SM00244">
    <property type="entry name" value="PHB"/>
    <property type="match status" value="1"/>
</dbReference>
<comment type="similarity">
    <text evidence="2">Belongs to the band 7/mec-2 family. HflC subfamily.</text>
</comment>
<evidence type="ECO:0000256" key="2">
    <source>
        <dbReference type="ARBA" id="ARBA00007862"/>
    </source>
</evidence>
<dbReference type="NCBIfam" id="TIGR01932">
    <property type="entry name" value="hflC"/>
    <property type="match status" value="1"/>
</dbReference>
<dbReference type="InterPro" id="IPR001972">
    <property type="entry name" value="Stomatin_HflK_fam"/>
</dbReference>
<accession>A0A381PND4</accession>
<sequence>MGRNFILVLIVLAVLMVITDTANVRPFFIVKETERALLLRFGEVVRADIGKGLHFKIPIANNVRKFDSRILTLDSAPERYFTIGKKPLDVDSFAKWRVVDVEGYYTATGGGDEAIARGILQNRINEGLRNEIGKRDMHEVISGERDELMQVLTTSLDAIVREDVGVEIIDIRVKKIELPAEVSTTVYQRMNSEREIEAKQYRATGNEQSLIIRADADRQVVVIEANAYRDSETIRGDGDATSARIYAEAFGKDPEFYEFYRSINAYKDVFQGKNDMLVIDPSSEFFKYLKQSDQG</sequence>